<evidence type="ECO:0000256" key="8">
    <source>
        <dbReference type="ARBA" id="ARBA00023242"/>
    </source>
</evidence>
<keyword evidence="5" id="KW-0548">Nucleotidyltransferase</keyword>
<evidence type="ECO:0000256" key="3">
    <source>
        <dbReference type="ARBA" id="ARBA00022676"/>
    </source>
</evidence>
<dbReference type="EC" id="2.4.2.-" evidence="9"/>
<evidence type="ECO:0000256" key="5">
    <source>
        <dbReference type="ARBA" id="ARBA00022695"/>
    </source>
</evidence>
<evidence type="ECO:0000313" key="13">
    <source>
        <dbReference type="Proteomes" id="UP000023152"/>
    </source>
</evidence>
<dbReference type="Gene3D" id="3.90.228.10">
    <property type="match status" value="1"/>
</dbReference>
<keyword evidence="4 9" id="KW-0808">Transferase</keyword>
<feature type="non-terminal residue" evidence="12">
    <location>
        <position position="1"/>
    </location>
</feature>
<dbReference type="GO" id="GO:0010629">
    <property type="term" value="P:negative regulation of gene expression"/>
    <property type="evidence" value="ECO:0007669"/>
    <property type="project" value="TreeGrafter"/>
</dbReference>
<keyword evidence="10" id="KW-0812">Transmembrane</keyword>
<evidence type="ECO:0000256" key="9">
    <source>
        <dbReference type="RuleBase" id="RU362114"/>
    </source>
</evidence>
<keyword evidence="2" id="KW-0240">DNA-directed RNA polymerase</keyword>
<dbReference type="InterPro" id="IPR052056">
    <property type="entry name" value="Mono-ARTD/PARP"/>
</dbReference>
<gene>
    <name evidence="12" type="ORF">RFI_23505</name>
</gene>
<dbReference type="Proteomes" id="UP000023152">
    <property type="component" value="Unassembled WGS sequence"/>
</dbReference>
<reference evidence="12 13" key="1">
    <citation type="journal article" date="2013" name="Curr. Biol.">
        <title>The Genome of the Foraminiferan Reticulomyxa filosa.</title>
        <authorList>
            <person name="Glockner G."/>
            <person name="Hulsmann N."/>
            <person name="Schleicher M."/>
            <person name="Noegel A.A."/>
            <person name="Eichinger L."/>
            <person name="Gallinger C."/>
            <person name="Pawlowski J."/>
            <person name="Sierra R."/>
            <person name="Euteneuer U."/>
            <person name="Pillet L."/>
            <person name="Moustafa A."/>
            <person name="Platzer M."/>
            <person name="Groth M."/>
            <person name="Szafranski K."/>
            <person name="Schliwa M."/>
        </authorList>
    </citation>
    <scope>NUCLEOTIDE SEQUENCE [LARGE SCALE GENOMIC DNA]</scope>
</reference>
<evidence type="ECO:0000256" key="1">
    <source>
        <dbReference type="ARBA" id="ARBA00004123"/>
    </source>
</evidence>
<keyword evidence="10" id="KW-1133">Transmembrane helix</keyword>
<dbReference type="GO" id="GO:0016779">
    <property type="term" value="F:nucleotidyltransferase activity"/>
    <property type="evidence" value="ECO:0007669"/>
    <property type="project" value="UniProtKB-KW"/>
</dbReference>
<dbReference type="EMBL" id="ASPP01020349">
    <property type="protein sequence ID" value="ETO13861.1"/>
    <property type="molecule type" value="Genomic_DNA"/>
</dbReference>
<dbReference type="SUPFAM" id="SSF56399">
    <property type="entry name" value="ADP-ribosylation"/>
    <property type="match status" value="1"/>
</dbReference>
<accession>X6MJQ7</accession>
<evidence type="ECO:0000256" key="10">
    <source>
        <dbReference type="SAM" id="Phobius"/>
    </source>
</evidence>
<dbReference type="OrthoDB" id="406099at2759"/>
<dbReference type="Gene3D" id="4.10.860.120">
    <property type="entry name" value="RNA polymerase II, clamp domain"/>
    <property type="match status" value="1"/>
</dbReference>
<keyword evidence="13" id="KW-1185">Reference proteome</keyword>
<dbReference type="InterPro" id="IPR044893">
    <property type="entry name" value="RNA_pol_Rpb1_clamp_domain"/>
</dbReference>
<feature type="domain" description="PARP catalytic" evidence="11">
    <location>
        <begin position="1"/>
        <end position="127"/>
    </location>
</feature>
<evidence type="ECO:0000313" key="12">
    <source>
        <dbReference type="EMBL" id="ETO13861.1"/>
    </source>
</evidence>
<dbReference type="SUPFAM" id="SSF64484">
    <property type="entry name" value="beta and beta-prime subunits of DNA dependent RNA-polymerase"/>
    <property type="match status" value="1"/>
</dbReference>
<sequence>GFLRDYNSTHMYGKGVYFARDANYPVNYGYAKFDDVDKCAHLLYCRVICGEIALGQKDFLRPPSKPSGNKKIDIEYETMVNSISSPTIFVCCTDCQVTALIQCTLFSKEIKINIIVGCFVRKSLFLSKTTTATTRAGTKVISFMFTPKWTIIFIRKRRRGSQQKKLSLLIAFVSGIGIAATMFLKPNQSIWDRLSQCLFGFYTEEEIRKISGCEITEVKGLNMMLGIPEYNGLHDPRMGPMNNENERWEFFFLLSSLAITKKNRVSRERKIAFHMCLK</sequence>
<evidence type="ECO:0000256" key="4">
    <source>
        <dbReference type="ARBA" id="ARBA00022679"/>
    </source>
</evidence>
<dbReference type="PANTHER" id="PTHR14453">
    <property type="entry name" value="PARP/ZINC FINGER CCCH TYPE DOMAIN CONTAINING PROTEIN"/>
    <property type="match status" value="1"/>
</dbReference>
<dbReference type="AlphaFoldDB" id="X6MJQ7"/>
<dbReference type="GO" id="GO:0003714">
    <property type="term" value="F:transcription corepressor activity"/>
    <property type="evidence" value="ECO:0007669"/>
    <property type="project" value="TreeGrafter"/>
</dbReference>
<evidence type="ECO:0000256" key="6">
    <source>
        <dbReference type="ARBA" id="ARBA00023027"/>
    </source>
</evidence>
<dbReference type="GO" id="GO:0005737">
    <property type="term" value="C:cytoplasm"/>
    <property type="evidence" value="ECO:0007669"/>
    <property type="project" value="TreeGrafter"/>
</dbReference>
<organism evidence="12 13">
    <name type="scientific">Reticulomyxa filosa</name>
    <dbReference type="NCBI Taxonomy" id="46433"/>
    <lineage>
        <taxon>Eukaryota</taxon>
        <taxon>Sar</taxon>
        <taxon>Rhizaria</taxon>
        <taxon>Retaria</taxon>
        <taxon>Foraminifera</taxon>
        <taxon>Monothalamids</taxon>
        <taxon>Reticulomyxidae</taxon>
        <taxon>Reticulomyxa</taxon>
    </lineage>
</organism>
<dbReference type="GO" id="GO:0005634">
    <property type="term" value="C:nucleus"/>
    <property type="evidence" value="ECO:0007669"/>
    <property type="project" value="UniProtKB-SubCell"/>
</dbReference>
<dbReference type="InterPro" id="IPR012317">
    <property type="entry name" value="Poly(ADP-ribose)pol_cat_dom"/>
</dbReference>
<comment type="caution">
    <text evidence="12">The sequence shown here is derived from an EMBL/GenBank/DDBJ whole genome shotgun (WGS) entry which is preliminary data.</text>
</comment>
<keyword evidence="8" id="KW-0539">Nucleus</keyword>
<keyword evidence="3 9" id="KW-0328">Glycosyltransferase</keyword>
<comment type="subcellular location">
    <subcellularLocation>
        <location evidence="1">Nucleus</location>
    </subcellularLocation>
</comment>
<dbReference type="PROSITE" id="PS51059">
    <property type="entry name" value="PARP_CATALYTIC"/>
    <property type="match status" value="1"/>
</dbReference>
<feature type="transmembrane region" description="Helical" evidence="10">
    <location>
        <begin position="166"/>
        <end position="184"/>
    </location>
</feature>
<keyword evidence="6 9" id="KW-0520">NAD</keyword>
<dbReference type="Pfam" id="PF00644">
    <property type="entry name" value="PARP"/>
    <property type="match status" value="1"/>
</dbReference>
<dbReference type="GO" id="GO:0003950">
    <property type="term" value="F:NAD+ poly-ADP-ribosyltransferase activity"/>
    <property type="evidence" value="ECO:0007669"/>
    <property type="project" value="UniProtKB-UniRule"/>
</dbReference>
<keyword evidence="7" id="KW-0804">Transcription</keyword>
<evidence type="ECO:0000256" key="2">
    <source>
        <dbReference type="ARBA" id="ARBA00022478"/>
    </source>
</evidence>
<name>X6MJQ7_RETFI</name>
<evidence type="ECO:0000256" key="7">
    <source>
        <dbReference type="ARBA" id="ARBA00023163"/>
    </source>
</evidence>
<dbReference type="GO" id="GO:0000428">
    <property type="term" value="C:DNA-directed RNA polymerase complex"/>
    <property type="evidence" value="ECO:0007669"/>
    <property type="project" value="UniProtKB-KW"/>
</dbReference>
<protein>
    <recommendedName>
        <fullName evidence="9">Poly [ADP-ribose] polymerase</fullName>
        <shortName evidence="9">PARP</shortName>
        <ecNumber evidence="9">2.4.2.-</ecNumber>
    </recommendedName>
</protein>
<proteinExistence type="predicted"/>
<keyword evidence="10" id="KW-0472">Membrane</keyword>
<dbReference type="PANTHER" id="PTHR14453:SF67">
    <property type="entry name" value="POLY [ADP-RIBOSE] POLYMERASE"/>
    <property type="match status" value="1"/>
</dbReference>
<evidence type="ECO:0000259" key="11">
    <source>
        <dbReference type="PROSITE" id="PS51059"/>
    </source>
</evidence>